<accession>A0A7X6HDK6</accession>
<sequence>MEILGFITLTVLIVLAAFAIHAQRSGGGWPGTGSGWPQPGAGQSGSAAFHRH</sequence>
<gene>
    <name evidence="2" type="ORF">HGG74_06940</name>
</gene>
<dbReference type="AlphaFoldDB" id="A0A7X6HDK6"/>
<comment type="caution">
    <text evidence="2">The sequence shown here is derived from an EMBL/GenBank/DDBJ whole genome shotgun (WGS) entry which is preliminary data.</text>
</comment>
<dbReference type="Proteomes" id="UP000544090">
    <property type="component" value="Unassembled WGS sequence"/>
</dbReference>
<evidence type="ECO:0000313" key="2">
    <source>
        <dbReference type="EMBL" id="NKX54284.1"/>
    </source>
</evidence>
<name>A0A7X6HDK6_9MICC</name>
<dbReference type="RefSeq" id="WP_168485620.1">
    <property type="nucleotide sequence ID" value="NZ_JAAZSQ010000004.1"/>
</dbReference>
<evidence type="ECO:0000256" key="1">
    <source>
        <dbReference type="SAM" id="MobiDB-lite"/>
    </source>
</evidence>
<dbReference type="EMBL" id="JAAZSQ010000004">
    <property type="protein sequence ID" value="NKX54284.1"/>
    <property type="molecule type" value="Genomic_DNA"/>
</dbReference>
<protein>
    <submittedName>
        <fullName evidence="2">Uncharacterized protein</fullName>
    </submittedName>
</protein>
<keyword evidence="3" id="KW-1185">Reference proteome</keyword>
<feature type="region of interest" description="Disordered" evidence="1">
    <location>
        <begin position="27"/>
        <end position="52"/>
    </location>
</feature>
<reference evidence="2 3" key="1">
    <citation type="submission" date="2020-04" db="EMBL/GenBank/DDBJ databases">
        <title>Arthrobacter sp. nov.</title>
        <authorList>
            <person name="Liu S."/>
        </authorList>
    </citation>
    <scope>NUCLEOTIDE SEQUENCE [LARGE SCALE GENOMIC DNA]</scope>
    <source>
        <strain evidence="2 3">E918</strain>
    </source>
</reference>
<evidence type="ECO:0000313" key="3">
    <source>
        <dbReference type="Proteomes" id="UP000544090"/>
    </source>
</evidence>
<organism evidence="2 3">
    <name type="scientific">Arthrobacter mobilis</name>
    <dbReference type="NCBI Taxonomy" id="2724944"/>
    <lineage>
        <taxon>Bacteria</taxon>
        <taxon>Bacillati</taxon>
        <taxon>Actinomycetota</taxon>
        <taxon>Actinomycetes</taxon>
        <taxon>Micrococcales</taxon>
        <taxon>Micrococcaceae</taxon>
        <taxon>Arthrobacter</taxon>
    </lineage>
</organism>
<proteinExistence type="predicted"/>